<keyword evidence="1" id="KW-0812">Transmembrane</keyword>
<comment type="caution">
    <text evidence="3">The sequence shown here is derived from an EMBL/GenBank/DDBJ whole genome shotgun (WGS) entry which is preliminary data.</text>
</comment>
<evidence type="ECO:0000256" key="1">
    <source>
        <dbReference type="SAM" id="Phobius"/>
    </source>
</evidence>
<protein>
    <submittedName>
        <fullName evidence="3">Uncharacterized protein</fullName>
    </submittedName>
</protein>
<feature type="chain" id="PRO_5046678049" evidence="2">
    <location>
        <begin position="24"/>
        <end position="277"/>
    </location>
</feature>
<dbReference type="RefSeq" id="WP_153487742.1">
    <property type="nucleotide sequence ID" value="NZ_VDEQ01000405.1"/>
</dbReference>
<proteinExistence type="predicted"/>
<evidence type="ECO:0000313" key="3">
    <source>
        <dbReference type="EMBL" id="MQS40098.1"/>
    </source>
</evidence>
<evidence type="ECO:0000256" key="2">
    <source>
        <dbReference type="SAM" id="SignalP"/>
    </source>
</evidence>
<keyword evidence="1" id="KW-0472">Membrane</keyword>
<dbReference type="EMBL" id="VDEQ01000405">
    <property type="protein sequence ID" value="MQS40098.1"/>
    <property type="molecule type" value="Genomic_DNA"/>
</dbReference>
<keyword evidence="4" id="KW-1185">Reference proteome</keyword>
<accession>A0ABW9P3P2</accession>
<gene>
    <name evidence="3" type="ORF">FFZ77_32290</name>
</gene>
<organism evidence="3 4">
    <name type="scientific">Streptomyces katsurahamanus</name>
    <dbReference type="NCBI Taxonomy" id="2577098"/>
    <lineage>
        <taxon>Bacteria</taxon>
        <taxon>Bacillati</taxon>
        <taxon>Actinomycetota</taxon>
        <taxon>Actinomycetes</taxon>
        <taxon>Kitasatosporales</taxon>
        <taxon>Streptomycetaceae</taxon>
        <taxon>Streptomyces</taxon>
    </lineage>
</organism>
<keyword evidence="1" id="KW-1133">Transmembrane helix</keyword>
<reference evidence="3 4" key="1">
    <citation type="submission" date="2019-06" db="EMBL/GenBank/DDBJ databases">
        <title>Comparative genomics and metabolomics analyses of clavulanic acid producing Streptomyces species provides insight into specialized metabolism and evolution of beta-lactam biosynthetic gene clusters.</title>
        <authorList>
            <person name="Moore M.A."/>
            <person name="Cruz-Morales P."/>
            <person name="Barona Gomez F."/>
            <person name="Kapil T."/>
        </authorList>
    </citation>
    <scope>NUCLEOTIDE SEQUENCE [LARGE SCALE GENOMIC DNA]</scope>
    <source>
        <strain evidence="3 4">T-272</strain>
    </source>
</reference>
<feature type="signal peptide" evidence="2">
    <location>
        <begin position="1"/>
        <end position="23"/>
    </location>
</feature>
<sequence length="277" mass="27635">MKRTSGIAGVCLAACLALGTAGAGIAAAAPGTSGADHSAADLAAARDAATAPATVETLSRFFARDGAVARSAAAPRAAGTTVPVRTLAPEFVAGKAGAPIARTEFLATKAVSSDGQIASVWAARQGAEWQVVNIATGDDEFRYARLGERKLPGGTVFREPQTDAWYVSGGTKVLPLDKDAIRAVGAKGTTVGAYRDRVRAAYGDKLPGSAYAKKGLAGGYEPAGQAAGAAVKTRAAASAESGRDTGAPSMIPVAAGAGAVLAVALCAVTALRLRRRA</sequence>
<evidence type="ECO:0000313" key="4">
    <source>
        <dbReference type="Proteomes" id="UP000460558"/>
    </source>
</evidence>
<keyword evidence="2" id="KW-0732">Signal</keyword>
<dbReference type="Proteomes" id="UP000460558">
    <property type="component" value="Unassembled WGS sequence"/>
</dbReference>
<name>A0ABW9P3P2_9ACTN</name>
<feature type="transmembrane region" description="Helical" evidence="1">
    <location>
        <begin position="250"/>
        <end position="271"/>
    </location>
</feature>